<evidence type="ECO:0000256" key="8">
    <source>
        <dbReference type="PIRSR" id="PIRSR601461-2"/>
    </source>
</evidence>
<evidence type="ECO:0000259" key="11">
    <source>
        <dbReference type="PROSITE" id="PS50015"/>
    </source>
</evidence>
<organism evidence="13 14">
    <name type="scientific">Lactuca virosa</name>
    <dbReference type="NCBI Taxonomy" id="75947"/>
    <lineage>
        <taxon>Eukaryota</taxon>
        <taxon>Viridiplantae</taxon>
        <taxon>Streptophyta</taxon>
        <taxon>Embryophyta</taxon>
        <taxon>Tracheophyta</taxon>
        <taxon>Spermatophyta</taxon>
        <taxon>Magnoliopsida</taxon>
        <taxon>eudicotyledons</taxon>
        <taxon>Gunneridae</taxon>
        <taxon>Pentapetalae</taxon>
        <taxon>asterids</taxon>
        <taxon>campanulids</taxon>
        <taxon>Asterales</taxon>
        <taxon>Asteraceae</taxon>
        <taxon>Cichorioideae</taxon>
        <taxon>Cichorieae</taxon>
        <taxon>Lactucinae</taxon>
        <taxon>Lactuca</taxon>
    </lineage>
</organism>
<dbReference type="GO" id="GO:0006508">
    <property type="term" value="P:proteolysis"/>
    <property type="evidence" value="ECO:0007669"/>
    <property type="project" value="UniProtKB-KW"/>
</dbReference>
<name>A0AAU9P1V9_9ASTR</name>
<sequence>MGNRYLCLALCLCALIPSMLDAASDGLLRINMKKRPLDVNSIKAARKESKYVNGLKNTPHGLSDGNEDVVPLVNYLDAQYYGEISIGSPPQTFTVIFDTGSSNLWVPSSKCIFSIACYFHNRFKGTKSSTYTKIGDNLQINYGSGSISGFSSKDTVQVGDICVEDQDFIEVTKEGSLAFPVWYNMVEQGLVKEQVFSFWLNRNEADEEGGELVFGGVDPNHFIGEHSYVPVTRKGYWQFNMGDFLIGNQSTGFCEGGCAAIVDSGTSLLAGPTAVVTEINYAIGGEGVLSSECKTLVTEYGDMIWDLLVSGVTPGKVCSEAGLCFSDGRQSVSSNIETVVGKENDGLGDTVLCEACEMAVVWMQNQLRQSATKEAVLSYVNKLCESIPSPAGESVIDCNTLHKMPNVSFTIGEKLYTLTPEQYILKTGEGAATVCISGFMALDMPPPTGPLWILGDVFMGVYHTVFDYGNLQLGFAKSA</sequence>
<feature type="domain" description="Peptidase A1" evidence="12">
    <location>
        <begin position="80"/>
        <end position="476"/>
    </location>
</feature>
<keyword evidence="6 8" id="KW-1015">Disulfide bond</keyword>
<feature type="domain" description="Saposin B-type" evidence="11">
    <location>
        <begin position="349"/>
        <end position="390"/>
    </location>
</feature>
<evidence type="ECO:0000256" key="7">
    <source>
        <dbReference type="ARBA" id="ARBA00023180"/>
    </source>
</evidence>
<dbReference type="InterPro" id="IPR021109">
    <property type="entry name" value="Peptidase_aspartic_dom_sf"/>
</dbReference>
<reference evidence="13 14" key="1">
    <citation type="submission" date="2022-01" db="EMBL/GenBank/DDBJ databases">
        <authorList>
            <person name="Xiong W."/>
            <person name="Schranz E."/>
        </authorList>
    </citation>
    <scope>NUCLEOTIDE SEQUENCE [LARGE SCALE GENOMIC DNA]</scope>
</reference>
<dbReference type="InterPro" id="IPR011001">
    <property type="entry name" value="Saposin-like"/>
</dbReference>
<dbReference type="InterPro" id="IPR007856">
    <property type="entry name" value="SapB_1"/>
</dbReference>
<dbReference type="Pfam" id="PF00026">
    <property type="entry name" value="Asp"/>
    <property type="match status" value="2"/>
</dbReference>
<comment type="caution">
    <text evidence="13">The sequence shown here is derived from an EMBL/GenBank/DDBJ whole genome shotgun (WGS) entry which is preliminary data.</text>
</comment>
<dbReference type="InterPro" id="IPR001969">
    <property type="entry name" value="Aspartic_peptidase_AS"/>
</dbReference>
<evidence type="ECO:0000256" key="3">
    <source>
        <dbReference type="ARBA" id="ARBA00022750"/>
    </source>
</evidence>
<evidence type="ECO:0000256" key="4">
    <source>
        <dbReference type="ARBA" id="ARBA00022801"/>
    </source>
</evidence>
<dbReference type="Gene3D" id="1.10.225.10">
    <property type="entry name" value="Saposin-like"/>
    <property type="match status" value="1"/>
</dbReference>
<evidence type="ECO:0000259" key="12">
    <source>
        <dbReference type="PROSITE" id="PS51767"/>
    </source>
</evidence>
<accession>A0AAU9P1V9</accession>
<dbReference type="Pfam" id="PF03489">
    <property type="entry name" value="SapB_2"/>
    <property type="match status" value="1"/>
</dbReference>
<evidence type="ECO:0008006" key="15">
    <source>
        <dbReference type="Google" id="ProtNLM"/>
    </source>
</evidence>
<protein>
    <recommendedName>
        <fullName evidence="15">Aspartic proteinase</fullName>
    </recommendedName>
</protein>
<keyword evidence="14" id="KW-1185">Reference proteome</keyword>
<dbReference type="PROSITE" id="PS00141">
    <property type="entry name" value="ASP_PROTEASE"/>
    <property type="match status" value="2"/>
</dbReference>
<dbReference type="PROSITE" id="PS51767">
    <property type="entry name" value="PEPTIDASE_A1"/>
    <property type="match status" value="1"/>
</dbReference>
<feature type="chain" id="PRO_5043515951" description="Aspartic proteinase" evidence="10">
    <location>
        <begin position="23"/>
        <end position="479"/>
    </location>
</feature>
<dbReference type="Proteomes" id="UP001157418">
    <property type="component" value="Unassembled WGS sequence"/>
</dbReference>
<evidence type="ECO:0000313" key="14">
    <source>
        <dbReference type="Proteomes" id="UP001157418"/>
    </source>
</evidence>
<dbReference type="InterPro" id="IPR008138">
    <property type="entry name" value="SapB_2"/>
</dbReference>
<gene>
    <name evidence="13" type="ORF">LVIROSA_LOCUS29960</name>
</gene>
<dbReference type="FunFam" id="2.40.70.10:FF:000044">
    <property type="entry name" value="Lysosomal aspartic protease"/>
    <property type="match status" value="1"/>
</dbReference>
<evidence type="ECO:0000256" key="9">
    <source>
        <dbReference type="RuleBase" id="RU000454"/>
    </source>
</evidence>
<dbReference type="GO" id="GO:0004190">
    <property type="term" value="F:aspartic-type endopeptidase activity"/>
    <property type="evidence" value="ECO:0007669"/>
    <property type="project" value="UniProtKB-KW"/>
</dbReference>
<dbReference type="SUPFAM" id="SSF47862">
    <property type="entry name" value="Saposin"/>
    <property type="match status" value="1"/>
</dbReference>
<keyword evidence="3 9" id="KW-0064">Aspartyl protease</keyword>
<dbReference type="InterPro" id="IPR033121">
    <property type="entry name" value="PEPTIDASE_A1"/>
</dbReference>
<dbReference type="FunFam" id="2.40.70.10:FF:000115">
    <property type="entry name" value="Lysosomal aspartic protease"/>
    <property type="match status" value="1"/>
</dbReference>
<keyword evidence="5" id="KW-0865">Zymogen</keyword>
<dbReference type="Gene3D" id="2.40.70.10">
    <property type="entry name" value="Acid Proteases"/>
    <property type="match status" value="2"/>
</dbReference>
<feature type="disulfide bond" evidence="8">
    <location>
        <begin position="111"/>
        <end position="117"/>
    </location>
</feature>
<evidence type="ECO:0000256" key="5">
    <source>
        <dbReference type="ARBA" id="ARBA00023145"/>
    </source>
</evidence>
<evidence type="ECO:0000256" key="6">
    <source>
        <dbReference type="ARBA" id="ARBA00023157"/>
    </source>
</evidence>
<keyword evidence="7" id="KW-0325">Glycoprotein</keyword>
<evidence type="ECO:0000256" key="1">
    <source>
        <dbReference type="ARBA" id="ARBA00007447"/>
    </source>
</evidence>
<dbReference type="SUPFAM" id="SSF50630">
    <property type="entry name" value="Acid proteases"/>
    <property type="match status" value="1"/>
</dbReference>
<dbReference type="EMBL" id="CAKMRJ010005523">
    <property type="protein sequence ID" value="CAH1444094.1"/>
    <property type="molecule type" value="Genomic_DNA"/>
</dbReference>
<dbReference type="PANTHER" id="PTHR47966">
    <property type="entry name" value="BETA-SITE APP-CLEAVING ENZYME, ISOFORM A-RELATED"/>
    <property type="match status" value="1"/>
</dbReference>
<dbReference type="PANTHER" id="PTHR47966:SF28">
    <property type="entry name" value="OS01G0290000 PROTEIN"/>
    <property type="match status" value="1"/>
</dbReference>
<keyword evidence="2 9" id="KW-0645">Protease</keyword>
<dbReference type="Pfam" id="PF05184">
    <property type="entry name" value="SapB_1"/>
    <property type="match status" value="1"/>
</dbReference>
<feature type="signal peptide" evidence="10">
    <location>
        <begin position="1"/>
        <end position="22"/>
    </location>
</feature>
<proteinExistence type="inferred from homology"/>
<dbReference type="AlphaFoldDB" id="A0AAU9P1V9"/>
<keyword evidence="4 9" id="KW-0378">Hydrolase</keyword>
<evidence type="ECO:0000256" key="10">
    <source>
        <dbReference type="SAM" id="SignalP"/>
    </source>
</evidence>
<evidence type="ECO:0000313" key="13">
    <source>
        <dbReference type="EMBL" id="CAH1444094.1"/>
    </source>
</evidence>
<evidence type="ECO:0000256" key="2">
    <source>
        <dbReference type="ARBA" id="ARBA00022670"/>
    </source>
</evidence>
<dbReference type="InterPro" id="IPR008139">
    <property type="entry name" value="SaposinB_dom"/>
</dbReference>
<feature type="domain" description="Saposin B-type" evidence="11">
    <location>
        <begin position="288"/>
        <end position="328"/>
    </location>
</feature>
<dbReference type="GO" id="GO:0006629">
    <property type="term" value="P:lipid metabolic process"/>
    <property type="evidence" value="ECO:0007669"/>
    <property type="project" value="InterPro"/>
</dbReference>
<dbReference type="PRINTS" id="PR00792">
    <property type="entry name" value="PEPSIN"/>
</dbReference>
<dbReference type="InterPro" id="IPR001461">
    <property type="entry name" value="Aspartic_peptidase_A1"/>
</dbReference>
<dbReference type="PROSITE" id="PS50015">
    <property type="entry name" value="SAP_B"/>
    <property type="match status" value="2"/>
</dbReference>
<keyword evidence="10" id="KW-0732">Signal</keyword>
<comment type="similarity">
    <text evidence="1 9">Belongs to the peptidase A1 family.</text>
</comment>